<dbReference type="EMBL" id="JACXLD010000001">
    <property type="protein sequence ID" value="MBD2858061.1"/>
    <property type="molecule type" value="Genomic_DNA"/>
</dbReference>
<dbReference type="InterPro" id="IPR007197">
    <property type="entry name" value="rSAM"/>
</dbReference>
<evidence type="ECO:0000256" key="15">
    <source>
        <dbReference type="PIRSR" id="PIRSR603739-50"/>
    </source>
</evidence>
<evidence type="ECO:0000313" key="18">
    <source>
        <dbReference type="Proteomes" id="UP000610558"/>
    </source>
</evidence>
<keyword evidence="10" id="KW-0408">Iron</keyword>
<dbReference type="InterPro" id="IPR058240">
    <property type="entry name" value="rSAM_sf"/>
</dbReference>
<evidence type="ECO:0000256" key="14">
    <source>
        <dbReference type="PIRSR" id="PIRSR004911-1"/>
    </source>
</evidence>
<feature type="binding site" evidence="14">
    <location>
        <position position="149"/>
    </location>
    <ligand>
        <name>[4Fe-4S] cluster</name>
        <dbReference type="ChEBI" id="CHEBI:49883"/>
        <note>4Fe-4S-S-AdoMet</note>
    </ligand>
</feature>
<dbReference type="GO" id="GO:0051539">
    <property type="term" value="F:4 iron, 4 sulfur cluster binding"/>
    <property type="evidence" value="ECO:0007669"/>
    <property type="project" value="UniProtKB-KW"/>
</dbReference>
<dbReference type="Gene3D" id="3.20.20.70">
    <property type="entry name" value="Aldolase class I"/>
    <property type="match status" value="1"/>
</dbReference>
<name>A0A927GUX4_9GAMM</name>
<evidence type="ECO:0000256" key="4">
    <source>
        <dbReference type="ARBA" id="ARBA00008703"/>
    </source>
</evidence>
<dbReference type="CDD" id="cd01335">
    <property type="entry name" value="Radical_SAM"/>
    <property type="match status" value="1"/>
</dbReference>
<dbReference type="SFLD" id="SFLDG01070">
    <property type="entry name" value="PLP-dependent"/>
    <property type="match status" value="1"/>
</dbReference>
<dbReference type="GO" id="GO:0046872">
    <property type="term" value="F:metal ion binding"/>
    <property type="evidence" value="ECO:0007669"/>
    <property type="project" value="UniProtKB-KW"/>
</dbReference>
<comment type="catalytic activity">
    <reaction evidence="1">
        <text>L-lysine = D-beta-lysine</text>
        <dbReference type="Rhea" id="RHEA:44148"/>
        <dbReference type="ChEBI" id="CHEBI:32551"/>
        <dbReference type="ChEBI" id="CHEBI:84138"/>
    </reaction>
</comment>
<evidence type="ECO:0000256" key="12">
    <source>
        <dbReference type="ARBA" id="ARBA00023235"/>
    </source>
</evidence>
<dbReference type="PANTHER" id="PTHR30538:SF1">
    <property type="entry name" value="L-LYSINE 2,3-AMINOMUTASE"/>
    <property type="match status" value="1"/>
</dbReference>
<sequence>MLFHYQYFQKAVMIPANTTRWQADGQLNRPNWRAQDWQTQLSGMIRDPAVLFERLGLNPADQADFSQALEQFPFRVTEAFVAKMEAGNWRDPLLLQILPRGEEQLITPGYSNDPLGEAEANPVPGLIHKYHGRVLLIATSACAVHCRYCFRRSFPYSENAPSQTEWQQALDYIADRPDIHEVILSGGDPLALSNSYLEKLITRIADIPHIRTLRIHTRFPLVLPARIEKELISLFQRTRLNVVMVIHCNHANEIDEDTTQALSQLKHAGVALLNQSVILRGVNDTAVIQCQLSHTLFQAGVLPYYLHLLDRVNGAGHFEVREEQAMTLLNELRNLLPGYLVPKLVREIAGEQSKTPVTP</sequence>
<comment type="similarity">
    <text evidence="4">Belongs to the radical SAM superfamily. KamA family.</text>
</comment>
<evidence type="ECO:0000256" key="11">
    <source>
        <dbReference type="ARBA" id="ARBA00023014"/>
    </source>
</evidence>
<evidence type="ECO:0000256" key="8">
    <source>
        <dbReference type="ARBA" id="ARBA00022723"/>
    </source>
</evidence>
<evidence type="ECO:0000313" key="17">
    <source>
        <dbReference type="EMBL" id="MBD2858061.1"/>
    </source>
</evidence>
<keyword evidence="11 14" id="KW-0411">Iron-sulfur</keyword>
<keyword evidence="8 14" id="KW-0479">Metal-binding</keyword>
<dbReference type="PROSITE" id="PS51918">
    <property type="entry name" value="RADICAL_SAM"/>
    <property type="match status" value="1"/>
</dbReference>
<dbReference type="InterPro" id="IPR022462">
    <property type="entry name" value="EpmB"/>
</dbReference>
<proteinExistence type="inferred from homology"/>
<comment type="cofactor">
    <cofactor evidence="2 15">
        <name>pyridoxal 5'-phosphate</name>
        <dbReference type="ChEBI" id="CHEBI:597326"/>
    </cofactor>
</comment>
<dbReference type="GO" id="GO:0016853">
    <property type="term" value="F:isomerase activity"/>
    <property type="evidence" value="ECO:0007669"/>
    <property type="project" value="UniProtKB-KW"/>
</dbReference>
<dbReference type="AlphaFoldDB" id="A0A927GUX4"/>
<evidence type="ECO:0000256" key="3">
    <source>
        <dbReference type="ARBA" id="ARBA00001966"/>
    </source>
</evidence>
<keyword evidence="7" id="KW-0949">S-adenosyl-L-methionine</keyword>
<keyword evidence="18" id="KW-1185">Reference proteome</keyword>
<dbReference type="SFLD" id="SFLDS00029">
    <property type="entry name" value="Radical_SAM"/>
    <property type="match status" value="1"/>
</dbReference>
<evidence type="ECO:0000256" key="7">
    <source>
        <dbReference type="ARBA" id="ARBA00022691"/>
    </source>
</evidence>
<organism evidence="17 18">
    <name type="scientific">Spongiibacter pelagi</name>
    <dbReference type="NCBI Taxonomy" id="2760804"/>
    <lineage>
        <taxon>Bacteria</taxon>
        <taxon>Pseudomonadati</taxon>
        <taxon>Pseudomonadota</taxon>
        <taxon>Gammaproteobacteria</taxon>
        <taxon>Cellvibrionales</taxon>
        <taxon>Spongiibacteraceae</taxon>
        <taxon>Spongiibacter</taxon>
    </lineage>
</organism>
<dbReference type="NCBIfam" id="TIGR00238">
    <property type="entry name" value="KamA family radical SAM protein"/>
    <property type="match status" value="1"/>
</dbReference>
<evidence type="ECO:0000256" key="9">
    <source>
        <dbReference type="ARBA" id="ARBA00022898"/>
    </source>
</evidence>
<feature type="domain" description="Radical SAM core" evidence="16">
    <location>
        <begin position="128"/>
        <end position="343"/>
    </location>
</feature>
<evidence type="ECO:0000256" key="1">
    <source>
        <dbReference type="ARBA" id="ARBA00001352"/>
    </source>
</evidence>
<dbReference type="PANTHER" id="PTHR30538">
    <property type="entry name" value="LYSINE 2,3-AMINOMUTASE-RELATED"/>
    <property type="match status" value="1"/>
</dbReference>
<comment type="cofactor">
    <cofactor evidence="3">
        <name>[4Fe-4S] cluster</name>
        <dbReference type="ChEBI" id="CHEBI:49883"/>
    </cofactor>
</comment>
<gene>
    <name evidence="17" type="primary">epmB</name>
    <name evidence="17" type="ORF">IB286_03505</name>
</gene>
<feature type="modified residue" description="N6-(pyridoxal phosphate)lysine" evidence="15">
    <location>
        <position position="354"/>
    </location>
</feature>
<evidence type="ECO:0000256" key="5">
    <source>
        <dbReference type="ARBA" id="ARBA00022363"/>
    </source>
</evidence>
<dbReference type="SFLD" id="SFLDF00314">
    <property type="entry name" value="L-lysine_2_3-aminomutase_(yjeK"/>
    <property type="match status" value="1"/>
</dbReference>
<evidence type="ECO:0000256" key="2">
    <source>
        <dbReference type="ARBA" id="ARBA00001933"/>
    </source>
</evidence>
<accession>A0A927GUX4</accession>
<keyword evidence="6 14" id="KW-0004">4Fe-4S</keyword>
<dbReference type="InterPro" id="IPR013785">
    <property type="entry name" value="Aldolase_TIM"/>
</dbReference>
<dbReference type="SUPFAM" id="SSF102114">
    <property type="entry name" value="Radical SAM enzymes"/>
    <property type="match status" value="1"/>
</dbReference>
<comment type="caution">
    <text evidence="17">The sequence shown here is derived from an EMBL/GenBank/DDBJ whole genome shotgun (WGS) entry which is preliminary data.</text>
</comment>
<keyword evidence="12" id="KW-0413">Isomerase</keyword>
<dbReference type="Pfam" id="PF04055">
    <property type="entry name" value="Radical_SAM"/>
    <property type="match status" value="1"/>
</dbReference>
<evidence type="ECO:0000256" key="6">
    <source>
        <dbReference type="ARBA" id="ARBA00022485"/>
    </source>
</evidence>
<dbReference type="Proteomes" id="UP000610558">
    <property type="component" value="Unassembled WGS sequence"/>
</dbReference>
<feature type="binding site" evidence="14">
    <location>
        <position position="146"/>
    </location>
    <ligand>
        <name>[4Fe-4S] cluster</name>
        <dbReference type="ChEBI" id="CHEBI:49883"/>
        <note>4Fe-4S-S-AdoMet</note>
    </ligand>
</feature>
<feature type="binding site" evidence="14">
    <location>
        <position position="142"/>
    </location>
    <ligand>
        <name>[4Fe-4S] cluster</name>
        <dbReference type="ChEBI" id="CHEBI:49883"/>
        <note>4Fe-4S-S-AdoMet</note>
    </ligand>
</feature>
<evidence type="ECO:0000256" key="10">
    <source>
        <dbReference type="ARBA" id="ARBA00023004"/>
    </source>
</evidence>
<protein>
    <recommendedName>
        <fullName evidence="5">L-lysine 2,3-aminomutase</fullName>
    </recommendedName>
    <alternativeName>
        <fullName evidence="13">EF-P post-translational modification enzyme B</fullName>
    </alternativeName>
</protein>
<dbReference type="InterPro" id="IPR003739">
    <property type="entry name" value="Lys_aminomutase/Glu_NH3_mut"/>
</dbReference>
<dbReference type="PIRSF" id="PIRSF004911">
    <property type="entry name" value="DUF160"/>
    <property type="match status" value="1"/>
</dbReference>
<keyword evidence="9 15" id="KW-0663">Pyridoxal phosphate</keyword>
<evidence type="ECO:0000259" key="16">
    <source>
        <dbReference type="PROSITE" id="PS51918"/>
    </source>
</evidence>
<evidence type="ECO:0000256" key="13">
    <source>
        <dbReference type="ARBA" id="ARBA00030756"/>
    </source>
</evidence>
<dbReference type="NCBIfam" id="TIGR03821">
    <property type="entry name" value="EFP_modif_epmB"/>
    <property type="match status" value="1"/>
</dbReference>
<reference evidence="17" key="1">
    <citation type="submission" date="2020-09" db="EMBL/GenBank/DDBJ databases">
        <authorList>
            <person name="Yoon J.-W."/>
        </authorList>
    </citation>
    <scope>NUCLEOTIDE SEQUENCE</scope>
    <source>
        <strain evidence="17">KMU-158</strain>
    </source>
</reference>